<sequence length="176" mass="18157">MYKTGRVLQLGPESEATLLASVQSPAPALSTRGPNSSSNNPGVGTSYGPPHRGPAYANDPSATSNSPVTSVEHGPLPCGLDNISHDPESPHGTPQSSSGPVPSSGADPHSNPLPAQRPPMAKAQSFTGPPRMTSTPTGSLPSEPPSLQPNPSLLCYLQHLKLEQIFGLNSCAHVFI</sequence>
<proteinExistence type="predicted"/>
<dbReference type="Proteomes" id="UP001060085">
    <property type="component" value="Linkage Group LG01"/>
</dbReference>
<keyword evidence="2" id="KW-1185">Reference proteome</keyword>
<gene>
    <name evidence="1" type="ORF">M9H77_03975</name>
</gene>
<accession>A0ACC0CCS5</accession>
<name>A0ACC0CCS5_CATRO</name>
<reference evidence="2" key="1">
    <citation type="journal article" date="2023" name="Nat. Plants">
        <title>Single-cell RNA sequencing provides a high-resolution roadmap for understanding the multicellular compartmentation of specialized metabolism.</title>
        <authorList>
            <person name="Sun S."/>
            <person name="Shen X."/>
            <person name="Li Y."/>
            <person name="Li Y."/>
            <person name="Wang S."/>
            <person name="Li R."/>
            <person name="Zhang H."/>
            <person name="Shen G."/>
            <person name="Guo B."/>
            <person name="Wei J."/>
            <person name="Xu J."/>
            <person name="St-Pierre B."/>
            <person name="Chen S."/>
            <person name="Sun C."/>
        </authorList>
    </citation>
    <scope>NUCLEOTIDE SEQUENCE [LARGE SCALE GENOMIC DNA]</scope>
</reference>
<comment type="caution">
    <text evidence="1">The sequence shown here is derived from an EMBL/GenBank/DDBJ whole genome shotgun (WGS) entry which is preliminary data.</text>
</comment>
<protein>
    <submittedName>
        <fullName evidence="1">Uncharacterized protein</fullName>
    </submittedName>
</protein>
<evidence type="ECO:0000313" key="2">
    <source>
        <dbReference type="Proteomes" id="UP001060085"/>
    </source>
</evidence>
<evidence type="ECO:0000313" key="1">
    <source>
        <dbReference type="EMBL" id="KAI5682747.1"/>
    </source>
</evidence>
<dbReference type="EMBL" id="CM044701">
    <property type="protein sequence ID" value="KAI5682747.1"/>
    <property type="molecule type" value="Genomic_DNA"/>
</dbReference>
<organism evidence="1 2">
    <name type="scientific">Catharanthus roseus</name>
    <name type="common">Madagascar periwinkle</name>
    <name type="synonym">Vinca rosea</name>
    <dbReference type="NCBI Taxonomy" id="4058"/>
    <lineage>
        <taxon>Eukaryota</taxon>
        <taxon>Viridiplantae</taxon>
        <taxon>Streptophyta</taxon>
        <taxon>Embryophyta</taxon>
        <taxon>Tracheophyta</taxon>
        <taxon>Spermatophyta</taxon>
        <taxon>Magnoliopsida</taxon>
        <taxon>eudicotyledons</taxon>
        <taxon>Gunneridae</taxon>
        <taxon>Pentapetalae</taxon>
        <taxon>asterids</taxon>
        <taxon>lamiids</taxon>
        <taxon>Gentianales</taxon>
        <taxon>Apocynaceae</taxon>
        <taxon>Rauvolfioideae</taxon>
        <taxon>Vinceae</taxon>
        <taxon>Catharanthinae</taxon>
        <taxon>Catharanthus</taxon>
    </lineage>
</organism>